<dbReference type="Gene3D" id="2.60.40.2070">
    <property type="match status" value="1"/>
</dbReference>
<dbReference type="NCBIfam" id="NF011769">
    <property type="entry name" value="PRK15223.1"/>
    <property type="match status" value="1"/>
</dbReference>
<proteinExistence type="inferred from homology"/>
<dbReference type="Pfam" id="PF13954">
    <property type="entry name" value="PapC_N"/>
    <property type="match status" value="1"/>
</dbReference>
<dbReference type="EMBL" id="JAGRZL010000064">
    <property type="protein sequence ID" value="MBR7631068.1"/>
    <property type="molecule type" value="Genomic_DNA"/>
</dbReference>
<sequence length="837" mass="90448">MKCLLPGLAVSLVCCSVDARTYTFDLSSLGIDNADAALFNQGGQLPGVYPVDILINGDRVGSRDVLFRQETNAQGQPFLQPCLSVEMLSRYGVRVENYPLLSAGKQPQAKEQTDDCATLSAIPHATVDFQFYEQQLLLSIPQVSLRPKLTGIAPRELWDDGIPVLLMNYQANTNRTEYRTGASASSDSSFVQLQPGANLGAWRLRNATTWQKSGEQEGKWQTAYTYAEYGLYDLKSRVTLGERFTPSDIFDSVPFRGAMLGSDEAMVPFNQREFAPVVRGIARTQARVEVKQNGFTIYNATVAPGPFALNDLSPGMSGGNLQVTVWETDGNPQIFTVPFNTPAIALREGYLKYNLMAGQYRAADSSVDEAEVGQATMMYGLPWNLTVYGGAQGADHYQSAALGLGVSLGSWGGVSVDNTTARGQRQGEESETGGVWRTRYSKTVDATNTTLALSNSQYSSPGYQTLSDVLGSYRNNADGSGSNQDQRKASTTLTLSQSLGEWGYVNLNGTRDSFRDRSGNNDSFGASYGVGVAGGHLSLNWTQNRRAGVVGEQQNDHITSVMFSMPLHRLLGGTTNATYQFVSPSNGNDSQEVGLNGQALDRRLSWNASQRYRSGVDSGDRDNSRLQLRWYGGYGQVGGNYSYNSNIRQMGADVSGGVVMHRNGVTFGQPLSDTVALVEAPGASGVQVGGWPGVRTDFRGYTTQAYLNPYQENNVSLDPSNLPSNAEVTQTDMTVVPTQGAVIPATFATRIGARALMTLTREDGTSVPFGAIAMLGEQATIAGVVDDNGVVYLTGLPAKGELSVRWGQSQQQQCRVNFQLPKERGSADMYVMNSVCS</sequence>
<keyword evidence="7 9" id="KW-0472">Membrane</keyword>
<evidence type="ECO:0000256" key="7">
    <source>
        <dbReference type="ARBA" id="ARBA00023136"/>
    </source>
</evidence>
<evidence type="ECO:0000256" key="9">
    <source>
        <dbReference type="RuleBase" id="RU003884"/>
    </source>
</evidence>
<organism evidence="12 13">
    <name type="scientific">Aeromonas popoffii</name>
    <dbReference type="NCBI Taxonomy" id="70856"/>
    <lineage>
        <taxon>Bacteria</taxon>
        <taxon>Pseudomonadati</taxon>
        <taxon>Pseudomonadota</taxon>
        <taxon>Gammaproteobacteria</taxon>
        <taxon>Aeromonadales</taxon>
        <taxon>Aeromonadaceae</taxon>
        <taxon>Aeromonas</taxon>
    </lineage>
</organism>
<evidence type="ECO:0000256" key="5">
    <source>
        <dbReference type="ARBA" id="ARBA00022692"/>
    </source>
</evidence>
<keyword evidence="4" id="KW-1134">Transmembrane beta strand</keyword>
<evidence type="ECO:0000256" key="4">
    <source>
        <dbReference type="ARBA" id="ARBA00022452"/>
    </source>
</evidence>
<dbReference type="InterPro" id="IPR000015">
    <property type="entry name" value="Fimb_usher"/>
</dbReference>
<dbReference type="Pfam" id="PF13953">
    <property type="entry name" value="PapC_C"/>
    <property type="match status" value="1"/>
</dbReference>
<keyword evidence="5 9" id="KW-0812">Transmembrane</keyword>
<dbReference type="InterPro" id="IPR042186">
    <property type="entry name" value="FimD_plug_dom"/>
</dbReference>
<comment type="subcellular location">
    <subcellularLocation>
        <location evidence="1 9">Cell outer membrane</location>
        <topology evidence="1 9">Multi-pass membrane protein</topology>
    </subcellularLocation>
</comment>
<dbReference type="PANTHER" id="PTHR30451">
    <property type="entry name" value="OUTER MEMBRANE USHER PROTEIN"/>
    <property type="match status" value="1"/>
</dbReference>
<dbReference type="Proteomes" id="UP000675653">
    <property type="component" value="Unassembled WGS sequence"/>
</dbReference>
<dbReference type="InterPro" id="IPR037224">
    <property type="entry name" value="PapC_N_sf"/>
</dbReference>
<accession>A0ABS5GV99</accession>
<evidence type="ECO:0000313" key="13">
    <source>
        <dbReference type="Proteomes" id="UP000675653"/>
    </source>
</evidence>
<keyword evidence="9" id="KW-1029">Fimbrium biogenesis</keyword>
<evidence type="ECO:0000256" key="6">
    <source>
        <dbReference type="ARBA" id="ARBA00022729"/>
    </source>
</evidence>
<keyword evidence="13" id="KW-1185">Reference proteome</keyword>
<keyword evidence="8 9" id="KW-0998">Cell outer membrane</keyword>
<evidence type="ECO:0000259" key="10">
    <source>
        <dbReference type="Pfam" id="PF13953"/>
    </source>
</evidence>
<evidence type="ECO:0000259" key="11">
    <source>
        <dbReference type="Pfam" id="PF13954"/>
    </source>
</evidence>
<protein>
    <submittedName>
        <fullName evidence="12">Fimbrial biogenesis outer membrane usher protein</fullName>
    </submittedName>
</protein>
<dbReference type="Gene3D" id="2.60.40.2610">
    <property type="entry name" value="Outer membrane usher protein FimD, plug domain"/>
    <property type="match status" value="1"/>
</dbReference>
<dbReference type="RefSeq" id="WP_212514588.1">
    <property type="nucleotide sequence ID" value="NZ_CAWQDX010000090.1"/>
</dbReference>
<comment type="similarity">
    <text evidence="2 9">Belongs to the fimbrial export usher family.</text>
</comment>
<dbReference type="PROSITE" id="PS01151">
    <property type="entry name" value="FIMBRIAL_USHER"/>
    <property type="match status" value="1"/>
</dbReference>
<dbReference type="PANTHER" id="PTHR30451:SF9">
    <property type="entry name" value="F1 CAPSULE-ANCHORING PROTEIN"/>
    <property type="match status" value="1"/>
</dbReference>
<dbReference type="InterPro" id="IPR025885">
    <property type="entry name" value="PapC_N"/>
</dbReference>
<evidence type="ECO:0000256" key="1">
    <source>
        <dbReference type="ARBA" id="ARBA00004571"/>
    </source>
</evidence>
<comment type="caution">
    <text evidence="12">The sequence shown here is derived from an EMBL/GenBank/DDBJ whole genome shotgun (WGS) entry which is preliminary data.</text>
</comment>
<dbReference type="Gene3D" id="2.60.40.3110">
    <property type="match status" value="1"/>
</dbReference>
<dbReference type="InterPro" id="IPR025949">
    <property type="entry name" value="PapC-like_C"/>
</dbReference>
<dbReference type="InterPro" id="IPR018030">
    <property type="entry name" value="Fimbrial_membr_usher_CS"/>
</dbReference>
<dbReference type="Pfam" id="PF00577">
    <property type="entry name" value="Usher"/>
    <property type="match status" value="1"/>
</dbReference>
<feature type="domain" description="PapC-like C-terminal" evidence="10">
    <location>
        <begin position="756"/>
        <end position="822"/>
    </location>
</feature>
<name>A0ABS5GV99_9GAMM</name>
<dbReference type="SUPFAM" id="SSF141729">
    <property type="entry name" value="FimD N-terminal domain-like"/>
    <property type="match status" value="1"/>
</dbReference>
<dbReference type="Gene3D" id="3.10.20.410">
    <property type="match status" value="1"/>
</dbReference>
<evidence type="ECO:0000313" key="12">
    <source>
        <dbReference type="EMBL" id="MBR7631068.1"/>
    </source>
</evidence>
<gene>
    <name evidence="12" type="ORF">KAT72_19115</name>
</gene>
<evidence type="ECO:0000256" key="2">
    <source>
        <dbReference type="ARBA" id="ARBA00008064"/>
    </source>
</evidence>
<reference evidence="12 13" key="1">
    <citation type="submission" date="2021-04" db="EMBL/GenBank/DDBJ databases">
        <title>Draft Genome of Aeromonas popoffii ID682, isolated from a natural water source in Idaho.</title>
        <authorList>
            <person name="Testerman T."/>
            <person name="Graf J."/>
        </authorList>
    </citation>
    <scope>NUCLEOTIDE SEQUENCE [LARGE SCALE GENOMIC DNA]</scope>
    <source>
        <strain evidence="12 13">ID682</strain>
    </source>
</reference>
<feature type="domain" description="PapC N-terminal" evidence="11">
    <location>
        <begin position="28"/>
        <end position="172"/>
    </location>
</feature>
<evidence type="ECO:0000256" key="8">
    <source>
        <dbReference type="ARBA" id="ARBA00023237"/>
    </source>
</evidence>
<keyword evidence="3 9" id="KW-0813">Transport</keyword>
<keyword evidence="6" id="KW-0732">Signal</keyword>
<evidence type="ECO:0000256" key="3">
    <source>
        <dbReference type="ARBA" id="ARBA00022448"/>
    </source>
</evidence>
<dbReference type="InterPro" id="IPR043142">
    <property type="entry name" value="PapC-like_C_sf"/>
</dbReference>